<evidence type="ECO:0000313" key="4">
    <source>
        <dbReference type="Proteomes" id="UP000054107"/>
    </source>
</evidence>
<dbReference type="OrthoDB" id="2395160at2759"/>
<dbReference type="STRING" id="35722.A0A0B7NM48"/>
<dbReference type="InterPro" id="IPR048958">
    <property type="entry name" value="Polysacc_lyase_14"/>
</dbReference>
<feature type="domain" description="Polysaccharide lyase 14" evidence="2">
    <location>
        <begin position="80"/>
        <end position="296"/>
    </location>
</feature>
<accession>A0A0B7NM48</accession>
<name>A0A0B7NM48_9FUNG</name>
<dbReference type="Pfam" id="PF21294">
    <property type="entry name" value="Polysacc_lyase_14"/>
    <property type="match status" value="1"/>
</dbReference>
<protein>
    <recommendedName>
        <fullName evidence="2">Polysaccharide lyase 14 domain-containing protein</fullName>
    </recommendedName>
</protein>
<dbReference type="PANTHER" id="PTHR40124:SF1">
    <property type="entry name" value="DISAGGREGATASE RELATED REPEAT PROTEIN"/>
    <property type="match status" value="1"/>
</dbReference>
<feature type="chain" id="PRO_5002120807" description="Polysaccharide lyase 14 domain-containing protein" evidence="1">
    <location>
        <begin position="20"/>
        <end position="336"/>
    </location>
</feature>
<dbReference type="AlphaFoldDB" id="A0A0B7NM48"/>
<dbReference type="Proteomes" id="UP000054107">
    <property type="component" value="Unassembled WGS sequence"/>
</dbReference>
<gene>
    <name evidence="3" type="primary">PARPA_10232.1 scaffold 40051</name>
</gene>
<dbReference type="EMBL" id="LN732826">
    <property type="protein sequence ID" value="CEP15978.1"/>
    <property type="molecule type" value="Genomic_DNA"/>
</dbReference>
<dbReference type="Gene3D" id="2.60.120.200">
    <property type="match status" value="1"/>
</dbReference>
<reference evidence="3 4" key="1">
    <citation type="submission" date="2014-09" db="EMBL/GenBank/DDBJ databases">
        <authorList>
            <person name="Ellenberger Sabrina"/>
        </authorList>
    </citation>
    <scope>NUCLEOTIDE SEQUENCE [LARGE SCALE GENOMIC DNA]</scope>
    <source>
        <strain evidence="3 4">CBS 412.66</strain>
    </source>
</reference>
<evidence type="ECO:0000313" key="3">
    <source>
        <dbReference type="EMBL" id="CEP15978.1"/>
    </source>
</evidence>
<keyword evidence="4" id="KW-1185">Reference proteome</keyword>
<proteinExistence type="predicted"/>
<feature type="signal peptide" evidence="1">
    <location>
        <begin position="1"/>
        <end position="19"/>
    </location>
</feature>
<dbReference type="PANTHER" id="PTHR40124">
    <property type="match status" value="1"/>
</dbReference>
<evidence type="ECO:0000256" key="1">
    <source>
        <dbReference type="SAM" id="SignalP"/>
    </source>
</evidence>
<keyword evidence="1" id="KW-0732">Signal</keyword>
<organism evidence="3 4">
    <name type="scientific">Parasitella parasitica</name>
    <dbReference type="NCBI Taxonomy" id="35722"/>
    <lineage>
        <taxon>Eukaryota</taxon>
        <taxon>Fungi</taxon>
        <taxon>Fungi incertae sedis</taxon>
        <taxon>Mucoromycota</taxon>
        <taxon>Mucoromycotina</taxon>
        <taxon>Mucoromycetes</taxon>
        <taxon>Mucorales</taxon>
        <taxon>Mucorineae</taxon>
        <taxon>Mucoraceae</taxon>
        <taxon>Parasitella</taxon>
    </lineage>
</organism>
<evidence type="ECO:0000259" key="2">
    <source>
        <dbReference type="Pfam" id="PF21294"/>
    </source>
</evidence>
<sequence>MILLKGVLIASVLSSIVQADGTASVRAASLNITQTWNAPFPLSSSTTSAAIDYIIENWFTSSKSVYGSDDVSFVPDPFESNSTGSVVRVLYPAGSYAPVATKNNNNGTVGGLEFFSVPDSGATYNTALLSYDLAFDPSFDWVKGGKLPGIFGGSPGDGCAGGLKATGSNCFSVRLMWRSAGAGEAYAYIPTSDSLCQTKQVVCNIDYGTSFSRGIIQFSTSKWTRMEIYVKLNSGSHANGILKVWQDGSLMINQQAIQFRSSDAVGISSLMFSTFFGGGSTDYATTVDTYTYYKNIQFSTGNTPYPAVGSSGGLLLKVPHFLLYAITALIVLACNA</sequence>